<dbReference type="PANTHER" id="PTHR30521">
    <property type="entry name" value="DEFERROCHELATASE/PEROXIDASE"/>
    <property type="match status" value="1"/>
</dbReference>
<organism evidence="6 7">
    <name type="scientific">Ideonella aquatica</name>
    <dbReference type="NCBI Taxonomy" id="2824119"/>
    <lineage>
        <taxon>Bacteria</taxon>
        <taxon>Pseudomonadati</taxon>
        <taxon>Pseudomonadota</taxon>
        <taxon>Betaproteobacteria</taxon>
        <taxon>Burkholderiales</taxon>
        <taxon>Sphaerotilaceae</taxon>
        <taxon>Ideonella</taxon>
    </lineage>
</organism>
<dbReference type="GO" id="GO:0020037">
    <property type="term" value="F:heme binding"/>
    <property type="evidence" value="ECO:0007669"/>
    <property type="project" value="InterPro"/>
</dbReference>
<keyword evidence="2" id="KW-0575">Peroxidase</keyword>
<evidence type="ECO:0000256" key="1">
    <source>
        <dbReference type="ARBA" id="ARBA00001970"/>
    </source>
</evidence>
<reference evidence="6" key="1">
    <citation type="submission" date="2021-04" db="EMBL/GenBank/DDBJ databases">
        <title>The genome sequence of Ideonella sp. 4Y11.</title>
        <authorList>
            <person name="Liu Y."/>
        </authorList>
    </citation>
    <scope>NUCLEOTIDE SEQUENCE</scope>
    <source>
        <strain evidence="6">4Y11</strain>
    </source>
</reference>
<protein>
    <recommendedName>
        <fullName evidence="8">DUF1963 domain-containing protein</fullName>
    </recommendedName>
</protein>
<keyword evidence="4" id="KW-0560">Oxidoreductase</keyword>
<evidence type="ECO:0000256" key="3">
    <source>
        <dbReference type="ARBA" id="ARBA00022723"/>
    </source>
</evidence>
<keyword evidence="5" id="KW-0408">Iron</keyword>
<dbReference type="PANTHER" id="PTHR30521:SF5">
    <property type="entry name" value="BLR4509 PROTEIN"/>
    <property type="match status" value="1"/>
</dbReference>
<dbReference type="Proteomes" id="UP000678374">
    <property type="component" value="Unassembled WGS sequence"/>
</dbReference>
<comment type="cofactor">
    <cofactor evidence="1">
        <name>heme b</name>
        <dbReference type="ChEBI" id="CHEBI:60344"/>
    </cofactor>
</comment>
<proteinExistence type="predicted"/>
<dbReference type="RefSeq" id="WP_210802613.1">
    <property type="nucleotide sequence ID" value="NZ_JAGQDE010000011.1"/>
</dbReference>
<accession>A0A940YN37</accession>
<sequence length="513" mass="56303">MNRRASEAFPDVQSVLLRRPAGAEVRHVVLQVPAGRAHDAARLLRSQPISHGARPQGDMTCSIGFSCAGLEALKVPDEYLRVFRSLAPSFAAGAPARRAAVGDGIANQQPPQEDWPDLSLDRAHVLVTLHGPAHLVETTACSLRDAWLALKTTPASAPPFVALIRGAHLPPPSGQEGRWAHFGLRDDLSDIAIEPLADIPAAQQALDHRQHAPGALLLGHPDDMRINRWALPRAPSAVREFFRNASFGAFRPAVQDVVAFEQAVTRWADELLVLLGKDEPLATARQLIKAKLSGRWPDGRRIEPGTIAPSCPSRGSFCSKQDCESRADCWKKRDAYALQLLRPKASSTTPALYEEADSLGQGCPFGSHVRRLQSRPDADGAWRPRPLLRRSVPFGPACWEQLPTDGIERGQLGHFFCADLQSQFEELLGQWVAASPPGRDLDDRALDPLIGPHDDPSARLLLPMAGWRDVWLEGFKVFVRPRGLMYAWYPSAGALTTLLTNDFVRAEDRGPWL</sequence>
<evidence type="ECO:0000256" key="5">
    <source>
        <dbReference type="ARBA" id="ARBA00023004"/>
    </source>
</evidence>
<dbReference type="EMBL" id="JAGQDE010000011">
    <property type="protein sequence ID" value="MBQ0959932.1"/>
    <property type="molecule type" value="Genomic_DNA"/>
</dbReference>
<name>A0A940YN37_9BURK</name>
<gene>
    <name evidence="6" type="ORF">KAK06_13345</name>
</gene>
<keyword evidence="3" id="KW-0479">Metal-binding</keyword>
<evidence type="ECO:0000313" key="6">
    <source>
        <dbReference type="EMBL" id="MBQ0959932.1"/>
    </source>
</evidence>
<dbReference type="GO" id="GO:0005829">
    <property type="term" value="C:cytosol"/>
    <property type="evidence" value="ECO:0007669"/>
    <property type="project" value="TreeGrafter"/>
</dbReference>
<evidence type="ECO:0008006" key="8">
    <source>
        <dbReference type="Google" id="ProtNLM"/>
    </source>
</evidence>
<dbReference type="GO" id="GO:0004601">
    <property type="term" value="F:peroxidase activity"/>
    <property type="evidence" value="ECO:0007669"/>
    <property type="project" value="UniProtKB-KW"/>
</dbReference>
<dbReference type="GO" id="GO:0046872">
    <property type="term" value="F:metal ion binding"/>
    <property type="evidence" value="ECO:0007669"/>
    <property type="project" value="UniProtKB-KW"/>
</dbReference>
<dbReference type="SUPFAM" id="SSF54909">
    <property type="entry name" value="Dimeric alpha+beta barrel"/>
    <property type="match status" value="1"/>
</dbReference>
<comment type="caution">
    <text evidence="6">The sequence shown here is derived from an EMBL/GenBank/DDBJ whole genome shotgun (WGS) entry which is preliminary data.</text>
</comment>
<evidence type="ECO:0000256" key="2">
    <source>
        <dbReference type="ARBA" id="ARBA00022559"/>
    </source>
</evidence>
<dbReference type="PROSITE" id="PS51404">
    <property type="entry name" value="DYP_PEROXIDASE"/>
    <property type="match status" value="1"/>
</dbReference>
<keyword evidence="7" id="KW-1185">Reference proteome</keyword>
<evidence type="ECO:0000256" key="4">
    <source>
        <dbReference type="ARBA" id="ARBA00023002"/>
    </source>
</evidence>
<dbReference type="AlphaFoldDB" id="A0A940YN37"/>
<dbReference type="InterPro" id="IPR011008">
    <property type="entry name" value="Dimeric_a/b-barrel"/>
</dbReference>
<dbReference type="InterPro" id="IPR006314">
    <property type="entry name" value="Dyp_peroxidase"/>
</dbReference>
<evidence type="ECO:0000313" key="7">
    <source>
        <dbReference type="Proteomes" id="UP000678374"/>
    </source>
</evidence>